<feature type="non-terminal residue" evidence="2">
    <location>
        <position position="1"/>
    </location>
</feature>
<gene>
    <name evidence="2" type="ORF">LITE_LOCUS38409</name>
</gene>
<feature type="region of interest" description="Disordered" evidence="1">
    <location>
        <begin position="37"/>
        <end position="78"/>
    </location>
</feature>
<sequence length="123" mass="14221">THPKKKKKKKERKKEKGQRPFLLLISSLPSSVQELVNGKASRRHPSVDFPSPFLCTGSGKKERTEERRRKWRERRRVSMPELMTTATKVVGVGAGEIQRKRGSETSIGRRRCERKGEEGRREP</sequence>
<name>A0AAV0PGQ2_9ROSI</name>
<reference evidence="2" key="1">
    <citation type="submission" date="2022-08" db="EMBL/GenBank/DDBJ databases">
        <authorList>
            <person name="Gutierrez-Valencia J."/>
        </authorList>
    </citation>
    <scope>NUCLEOTIDE SEQUENCE</scope>
</reference>
<dbReference type="Proteomes" id="UP001154282">
    <property type="component" value="Unassembled WGS sequence"/>
</dbReference>
<feature type="compositionally biased region" description="Basic and acidic residues" evidence="1">
    <location>
        <begin position="59"/>
        <end position="68"/>
    </location>
</feature>
<feature type="region of interest" description="Disordered" evidence="1">
    <location>
        <begin position="90"/>
        <end position="123"/>
    </location>
</feature>
<dbReference type="AlphaFoldDB" id="A0AAV0PGQ2"/>
<keyword evidence="3" id="KW-1185">Reference proteome</keyword>
<proteinExistence type="predicted"/>
<accession>A0AAV0PGQ2</accession>
<evidence type="ECO:0000313" key="2">
    <source>
        <dbReference type="EMBL" id="CAI0470035.1"/>
    </source>
</evidence>
<comment type="caution">
    <text evidence="2">The sequence shown here is derived from an EMBL/GenBank/DDBJ whole genome shotgun (WGS) entry which is preliminary data.</text>
</comment>
<feature type="compositionally biased region" description="Basic and acidic residues" evidence="1">
    <location>
        <begin position="114"/>
        <end position="123"/>
    </location>
</feature>
<evidence type="ECO:0000313" key="3">
    <source>
        <dbReference type="Proteomes" id="UP001154282"/>
    </source>
</evidence>
<dbReference type="EMBL" id="CAMGYJ010000009">
    <property type="protein sequence ID" value="CAI0470035.1"/>
    <property type="molecule type" value="Genomic_DNA"/>
</dbReference>
<organism evidence="2 3">
    <name type="scientific">Linum tenue</name>
    <dbReference type="NCBI Taxonomy" id="586396"/>
    <lineage>
        <taxon>Eukaryota</taxon>
        <taxon>Viridiplantae</taxon>
        <taxon>Streptophyta</taxon>
        <taxon>Embryophyta</taxon>
        <taxon>Tracheophyta</taxon>
        <taxon>Spermatophyta</taxon>
        <taxon>Magnoliopsida</taxon>
        <taxon>eudicotyledons</taxon>
        <taxon>Gunneridae</taxon>
        <taxon>Pentapetalae</taxon>
        <taxon>rosids</taxon>
        <taxon>fabids</taxon>
        <taxon>Malpighiales</taxon>
        <taxon>Linaceae</taxon>
        <taxon>Linum</taxon>
    </lineage>
</organism>
<protein>
    <submittedName>
        <fullName evidence="2">Uncharacterized protein</fullName>
    </submittedName>
</protein>
<evidence type="ECO:0000256" key="1">
    <source>
        <dbReference type="SAM" id="MobiDB-lite"/>
    </source>
</evidence>